<gene>
    <name evidence="1" type="ORF">H0H81_012370</name>
</gene>
<dbReference type="AlphaFoldDB" id="A0A9P7GIM4"/>
<dbReference type="OrthoDB" id="10262413at2759"/>
<name>A0A9P7GIM4_9AGAR</name>
<dbReference type="EMBL" id="JABCKI010000460">
    <property type="protein sequence ID" value="KAG5650404.1"/>
    <property type="molecule type" value="Genomic_DNA"/>
</dbReference>
<evidence type="ECO:0000313" key="2">
    <source>
        <dbReference type="Proteomes" id="UP000717328"/>
    </source>
</evidence>
<dbReference type="Proteomes" id="UP000717328">
    <property type="component" value="Unassembled WGS sequence"/>
</dbReference>
<comment type="caution">
    <text evidence="1">The sequence shown here is derived from an EMBL/GenBank/DDBJ whole genome shotgun (WGS) entry which is preliminary data.</text>
</comment>
<keyword evidence="2" id="KW-1185">Reference proteome</keyword>
<accession>A0A9P7GIM4</accession>
<organism evidence="1 2">
    <name type="scientific">Sphagnurus paluster</name>
    <dbReference type="NCBI Taxonomy" id="117069"/>
    <lineage>
        <taxon>Eukaryota</taxon>
        <taxon>Fungi</taxon>
        <taxon>Dikarya</taxon>
        <taxon>Basidiomycota</taxon>
        <taxon>Agaricomycotina</taxon>
        <taxon>Agaricomycetes</taxon>
        <taxon>Agaricomycetidae</taxon>
        <taxon>Agaricales</taxon>
        <taxon>Tricholomatineae</taxon>
        <taxon>Lyophyllaceae</taxon>
        <taxon>Sphagnurus</taxon>
    </lineage>
</organism>
<sequence>MEGNTPGEYATDTIYDNRSDSVDALISPSHRDVVAELLNADKKAGYSSYSLQIHTLIKASLARGAAGMVGHGKNVWSNVHINDLGNLYNVLYDAIQVNPATPHGSKGFYFAENDKHNMCDIALSIGKATVSLGEAKSPEPTTFT</sequence>
<proteinExistence type="predicted"/>
<reference evidence="1" key="1">
    <citation type="submission" date="2021-02" db="EMBL/GenBank/DDBJ databases">
        <authorList>
            <person name="Nieuwenhuis M."/>
            <person name="Van De Peppel L.J.J."/>
        </authorList>
    </citation>
    <scope>NUCLEOTIDE SEQUENCE</scope>
    <source>
        <strain evidence="1">D49</strain>
    </source>
</reference>
<protein>
    <submittedName>
        <fullName evidence="1">Uncharacterized protein</fullName>
    </submittedName>
</protein>
<reference evidence="1" key="2">
    <citation type="submission" date="2021-10" db="EMBL/GenBank/DDBJ databases">
        <title>Phylogenomics reveals ancestral predisposition of the termite-cultivated fungus Termitomyces towards a domesticated lifestyle.</title>
        <authorList>
            <person name="Auxier B."/>
            <person name="Grum-Grzhimaylo A."/>
            <person name="Cardenas M.E."/>
            <person name="Lodge J.D."/>
            <person name="Laessoe T."/>
            <person name="Pedersen O."/>
            <person name="Smith M.E."/>
            <person name="Kuyper T.W."/>
            <person name="Franco-Molano E.A."/>
            <person name="Baroni T.J."/>
            <person name="Aanen D.K."/>
        </authorList>
    </citation>
    <scope>NUCLEOTIDE SEQUENCE</scope>
    <source>
        <strain evidence="1">D49</strain>
    </source>
</reference>
<evidence type="ECO:0000313" key="1">
    <source>
        <dbReference type="EMBL" id="KAG5650404.1"/>
    </source>
</evidence>